<dbReference type="InterPro" id="IPR000835">
    <property type="entry name" value="HTH_MarR-typ"/>
</dbReference>
<dbReference type="SMART" id="SM00347">
    <property type="entry name" value="HTH_MARR"/>
    <property type="match status" value="1"/>
</dbReference>
<proteinExistence type="predicted"/>
<dbReference type="PANTHER" id="PTHR42756:SF1">
    <property type="entry name" value="TRANSCRIPTIONAL REPRESSOR OF EMRAB OPERON"/>
    <property type="match status" value="1"/>
</dbReference>
<dbReference type="Proteomes" id="UP000002939">
    <property type="component" value="Unassembled WGS sequence"/>
</dbReference>
<dbReference type="SUPFAM" id="SSF46785">
    <property type="entry name" value="Winged helix' DNA-binding domain"/>
    <property type="match status" value="1"/>
</dbReference>
<feature type="domain" description="HTH marR-type" evidence="4">
    <location>
        <begin position="1"/>
        <end position="140"/>
    </location>
</feature>
<dbReference type="Gene3D" id="1.10.10.10">
    <property type="entry name" value="Winged helix-like DNA-binding domain superfamily/Winged helix DNA-binding domain"/>
    <property type="match status" value="1"/>
</dbReference>
<keyword evidence="3" id="KW-0804">Transcription</keyword>
<evidence type="ECO:0000256" key="3">
    <source>
        <dbReference type="ARBA" id="ARBA00023163"/>
    </source>
</evidence>
<dbReference type="OrthoDB" id="5461037at2"/>
<protein>
    <recommendedName>
        <fullName evidence="4">HTH marR-type domain-containing protein</fullName>
    </recommendedName>
</protein>
<dbReference type="AlphaFoldDB" id="D0BJX1"/>
<reference evidence="5" key="1">
    <citation type="submission" date="2009-09" db="EMBL/GenBank/DDBJ databases">
        <authorList>
            <consortium name="The Broad Institute Genome Sequencing Platform"/>
            <person name="Ward D."/>
            <person name="Feldgarden M."/>
            <person name="Earl A."/>
            <person name="Young S.K."/>
            <person name="Zeng Q."/>
            <person name="Koehrsen M."/>
            <person name="Alvarado L."/>
            <person name="Berlin A."/>
            <person name="Bochicchio J."/>
            <person name="Borenstein D."/>
            <person name="Chapman S.B."/>
            <person name="Chen Z."/>
            <person name="Engels R."/>
            <person name="Freedman E."/>
            <person name="Gellesch M."/>
            <person name="Goldberg J."/>
            <person name="Griggs A."/>
            <person name="Gujja S."/>
            <person name="Heilman E."/>
            <person name="Heiman D."/>
            <person name="Hepburn T."/>
            <person name="Howarth C."/>
            <person name="Jen D."/>
            <person name="Larson L."/>
            <person name="Lewis B."/>
            <person name="Mehta T."/>
            <person name="Park D."/>
            <person name="Pearson M."/>
            <person name="Roberts A."/>
            <person name="Saif S."/>
            <person name="Shea T."/>
            <person name="Shenoy N."/>
            <person name="Sisk P."/>
            <person name="Stolte C."/>
            <person name="Sykes S."/>
            <person name="Thomson T."/>
            <person name="Walk T."/>
            <person name="White J."/>
            <person name="Yandava C."/>
            <person name="Sibley C.D."/>
            <person name="Field T.R."/>
            <person name="Grinwis M."/>
            <person name="Eshaghurshan C.S."/>
            <person name="Surette M.G."/>
            <person name="Haas B."/>
            <person name="Nusbaum C."/>
            <person name="Birren B."/>
        </authorList>
    </citation>
    <scope>NUCLEOTIDE SEQUENCE [LARGE SCALE GENOMIC DNA]</scope>
    <source>
        <strain evidence="5">ATCC 700633</strain>
    </source>
</reference>
<evidence type="ECO:0000313" key="6">
    <source>
        <dbReference type="Proteomes" id="UP000002939"/>
    </source>
</evidence>
<sequence>METTLEKINEYLVDVFNQMLDIEESSLAQSQFKDLSIKEMHAIEAIGMYRELTTTEVANTLNVTVGTLTVAVNALVKKGYVERLKDTKDRRIVRLGLTSKGRLLYRLHRKFHEKLVKRTIEGMNEEEMAILVKGLHNLYNFLHEAKAEVQKGEI</sequence>
<keyword evidence="1" id="KW-0805">Transcription regulation</keyword>
<dbReference type="PANTHER" id="PTHR42756">
    <property type="entry name" value="TRANSCRIPTIONAL REGULATOR, MARR"/>
    <property type="match status" value="1"/>
</dbReference>
<keyword evidence="6" id="KW-1185">Reference proteome</keyword>
<organism evidence="5 6">
    <name type="scientific">Granulicatella elegans ATCC 700633</name>
    <dbReference type="NCBI Taxonomy" id="626369"/>
    <lineage>
        <taxon>Bacteria</taxon>
        <taxon>Bacillati</taxon>
        <taxon>Bacillota</taxon>
        <taxon>Bacilli</taxon>
        <taxon>Lactobacillales</taxon>
        <taxon>Carnobacteriaceae</taxon>
        <taxon>Granulicatella</taxon>
    </lineage>
</organism>
<dbReference type="STRING" id="626369.HMPREF0446_00256"/>
<evidence type="ECO:0000259" key="4">
    <source>
        <dbReference type="PROSITE" id="PS50995"/>
    </source>
</evidence>
<accession>D0BJX1</accession>
<evidence type="ECO:0000256" key="1">
    <source>
        <dbReference type="ARBA" id="ARBA00023015"/>
    </source>
</evidence>
<dbReference type="EMBL" id="ACRF02000014">
    <property type="protein sequence ID" value="EEW93374.1"/>
    <property type="molecule type" value="Genomic_DNA"/>
</dbReference>
<gene>
    <name evidence="5" type="ORF">HMPREF0446_00256</name>
</gene>
<evidence type="ECO:0000313" key="5">
    <source>
        <dbReference type="EMBL" id="EEW93374.1"/>
    </source>
</evidence>
<reference evidence="5" key="2">
    <citation type="submission" date="2011-10" db="EMBL/GenBank/DDBJ databases">
        <title>The Genome Sequence of Granulicatella elegans ATCC 700633.</title>
        <authorList>
            <consortium name="The Broad Institute Genome Sequencing Platform"/>
            <consortium name="The Broad Institute Genome Sequencing Center for Infectious Disease"/>
            <person name="Earl A."/>
            <person name="Ward D."/>
            <person name="Feldgarden M."/>
            <person name="Gevers D."/>
            <person name="Sibley C.D."/>
            <person name="Field T.R."/>
            <person name="Grinwis M."/>
            <person name="Eshaghurshan C.S."/>
            <person name="Surette M.G."/>
            <person name="Young S.K."/>
            <person name="Zeng Q."/>
            <person name="Gargeya S."/>
            <person name="Fitzgerald M."/>
            <person name="Haas B."/>
            <person name="Abouelleil A."/>
            <person name="Alvarado L."/>
            <person name="Arachchi H.M."/>
            <person name="Berlin A."/>
            <person name="Brown A."/>
            <person name="Chapman S.B."/>
            <person name="Chen Z."/>
            <person name="Dunbar C."/>
            <person name="Freedman E."/>
            <person name="Gearin G."/>
            <person name="Goldberg J."/>
            <person name="Griggs A."/>
            <person name="Gujja S."/>
            <person name="Heiman D."/>
            <person name="Howarth C."/>
            <person name="Larson L."/>
            <person name="Lui A."/>
            <person name="MacDonald P.J.P."/>
            <person name="Montmayeur A."/>
            <person name="Murphy C."/>
            <person name="Neiman D."/>
            <person name="Pearson M."/>
            <person name="Priest M."/>
            <person name="Roberts A."/>
            <person name="Saif S."/>
            <person name="Shea T."/>
            <person name="Shenoy N."/>
            <person name="Sisk P."/>
            <person name="Stolte C."/>
            <person name="Sykes S."/>
            <person name="Wortman J."/>
            <person name="Nusbaum C."/>
            <person name="Birren B."/>
        </authorList>
    </citation>
    <scope>NUCLEOTIDE SEQUENCE [LARGE SCALE GENOMIC DNA]</scope>
    <source>
        <strain evidence="5">ATCC 700633</strain>
    </source>
</reference>
<dbReference type="GO" id="GO:0003700">
    <property type="term" value="F:DNA-binding transcription factor activity"/>
    <property type="evidence" value="ECO:0007669"/>
    <property type="project" value="InterPro"/>
</dbReference>
<dbReference type="InterPro" id="IPR036390">
    <property type="entry name" value="WH_DNA-bd_sf"/>
</dbReference>
<dbReference type="PROSITE" id="PS50995">
    <property type="entry name" value="HTH_MARR_2"/>
    <property type="match status" value="1"/>
</dbReference>
<name>D0BJX1_9LACT</name>
<dbReference type="Pfam" id="PF01047">
    <property type="entry name" value="MarR"/>
    <property type="match status" value="1"/>
</dbReference>
<keyword evidence="2" id="KW-0238">DNA-binding</keyword>
<dbReference type="GO" id="GO:0003677">
    <property type="term" value="F:DNA binding"/>
    <property type="evidence" value="ECO:0007669"/>
    <property type="project" value="UniProtKB-KW"/>
</dbReference>
<evidence type="ECO:0000256" key="2">
    <source>
        <dbReference type="ARBA" id="ARBA00023125"/>
    </source>
</evidence>
<dbReference type="PRINTS" id="PR00598">
    <property type="entry name" value="HTHMARR"/>
</dbReference>
<dbReference type="eggNOG" id="COG1846">
    <property type="taxonomic scope" value="Bacteria"/>
</dbReference>
<dbReference type="InterPro" id="IPR036388">
    <property type="entry name" value="WH-like_DNA-bd_sf"/>
</dbReference>
<dbReference type="HOGENOM" id="CLU_083287_11_1_9"/>
<dbReference type="RefSeq" id="WP_006702530.1">
    <property type="nucleotide sequence ID" value="NZ_KI391971.1"/>
</dbReference>
<comment type="caution">
    <text evidence="5">The sequence shown here is derived from an EMBL/GenBank/DDBJ whole genome shotgun (WGS) entry which is preliminary data.</text>
</comment>